<dbReference type="Pfam" id="PF05834">
    <property type="entry name" value="Lycopene_cycl"/>
    <property type="match status" value="1"/>
</dbReference>
<dbReference type="PANTHER" id="PTHR39757:SF5">
    <property type="entry name" value="OS02G0190600 PROTEIN"/>
    <property type="match status" value="1"/>
</dbReference>
<dbReference type="Proteomes" id="UP000318148">
    <property type="component" value="Unassembled WGS sequence"/>
</dbReference>
<dbReference type="Gene3D" id="3.50.50.60">
    <property type="entry name" value="FAD/NAD(P)-binding domain"/>
    <property type="match status" value="1"/>
</dbReference>
<name>A0A520LLE9_9GAMM</name>
<evidence type="ECO:0000313" key="2">
    <source>
        <dbReference type="Proteomes" id="UP000318148"/>
    </source>
</evidence>
<organism evidence="1 2">
    <name type="scientific">SAR92 clade bacterium</name>
    <dbReference type="NCBI Taxonomy" id="2315479"/>
    <lineage>
        <taxon>Bacteria</taxon>
        <taxon>Pseudomonadati</taxon>
        <taxon>Pseudomonadota</taxon>
        <taxon>Gammaproteobacteria</taxon>
        <taxon>Cellvibrionales</taxon>
        <taxon>Porticoccaceae</taxon>
        <taxon>SAR92 clade</taxon>
    </lineage>
</organism>
<sequence length="375" mass="42329">MTIDEFDIAILGGGNAGMTLAAKLSLASCDKSIIIFEPHSPKLKSATWSTWADDSEVSSLKPYLKGIWKRWKIVGNQSEVVHKSLDFSYIAIDATKYLEGCAKIIDDRVKLISSYVETKKISDGILLLAQEKKFIADLIFDSRPANPDENGLKQHFIGWEIEVNQTLTDTDTVTLMDFRADQSRGIHFIYALPLSGNKLLVESTMLSKNVENDDWYYDAIEEWLTLNKLSIKEKLREERGVIPMHKTKLPSSDLIDIGVRGGSVRLSSGYSFSIVQQQANALVEKIINNDSSLLLKTKGYPLGFLDSVFNRVLLDYPSIAAEIFVKHSSALDGNEFASFMRGSQNIRIWFKVMSALPKFIFIQSFFKTLFSYDYR</sequence>
<dbReference type="SUPFAM" id="SSF51971">
    <property type="entry name" value="Nucleotide-binding domain"/>
    <property type="match status" value="1"/>
</dbReference>
<dbReference type="InterPro" id="IPR036188">
    <property type="entry name" value="FAD/NAD-bd_sf"/>
</dbReference>
<reference evidence="1 2" key="1">
    <citation type="submission" date="2019-02" db="EMBL/GenBank/DDBJ databases">
        <title>Prokaryotic population dynamics and viral predation in marine succession experiment using metagenomics: the confinement effect.</title>
        <authorList>
            <person name="Haro-Moreno J.M."/>
            <person name="Rodriguez-Valera F."/>
            <person name="Lopez-Perez M."/>
        </authorList>
    </citation>
    <scope>NUCLEOTIDE SEQUENCE [LARGE SCALE GENOMIC DNA]</scope>
    <source>
        <strain evidence="1">MED-G169</strain>
    </source>
</reference>
<accession>A0A520LLE9</accession>
<proteinExistence type="predicted"/>
<dbReference type="EMBL" id="SHBO01000030">
    <property type="protein sequence ID" value="RZO06165.1"/>
    <property type="molecule type" value="Genomic_DNA"/>
</dbReference>
<comment type="caution">
    <text evidence="1">The sequence shown here is derived from an EMBL/GenBank/DDBJ whole genome shotgun (WGS) entry which is preliminary data.</text>
</comment>
<dbReference type="PANTHER" id="PTHR39757">
    <property type="match status" value="1"/>
</dbReference>
<gene>
    <name evidence="1" type="ORF">EVB02_02795</name>
</gene>
<evidence type="ECO:0000313" key="1">
    <source>
        <dbReference type="EMBL" id="RZO06165.1"/>
    </source>
</evidence>
<protein>
    <submittedName>
        <fullName evidence="1">Lycopene cyclase</fullName>
    </submittedName>
</protein>
<dbReference type="AlphaFoldDB" id="A0A520LLE9"/>